<comment type="similarity">
    <text evidence="1 6">Belongs to the peptidase A1 family.</text>
</comment>
<dbReference type="CDD" id="cd05471">
    <property type="entry name" value="pepsin_like"/>
    <property type="match status" value="1"/>
</dbReference>
<feature type="region of interest" description="Disordered" evidence="7">
    <location>
        <begin position="287"/>
        <end position="373"/>
    </location>
</feature>
<dbReference type="EMBL" id="CAJZBQ010000020">
    <property type="protein sequence ID" value="CAG9318180.1"/>
    <property type="molecule type" value="Genomic_DNA"/>
</dbReference>
<sequence>MGFGFEALSDGVSSLMSNLKSQGKIQKKQFSIYLNEANSDSDLLNLGNSNMMIDGYDISKYSSDDTFTYINLIADSGYWEVPCDSMSFGGISYFGGVSAIIDTGSSFITGPKNDIYQILNTLYDYYYCKVNVYNEVYCDCSKSYPTLIFKLSGNIFALKQSDYFEVFAGYCYPIFYYATGLNSWILGDNFIRRFYINFDMDGRRIGFANIRTSQDSGGSSSGNSGGGDSNNDGDGSGSDQDSTGNEDTGDSSGSFAVWKIALIVVLPTVAIIALATAIGIKIYKNKTRGKPAREITSSSGTEKELKNKPSITSHACQNDNETKYISKISNSEDISGAKANNKNEEAKNIEKAENISEESKEEESDRSASESNK</sequence>
<organism evidence="10 11">
    <name type="scientific">Blepharisma stoltei</name>
    <dbReference type="NCBI Taxonomy" id="1481888"/>
    <lineage>
        <taxon>Eukaryota</taxon>
        <taxon>Sar</taxon>
        <taxon>Alveolata</taxon>
        <taxon>Ciliophora</taxon>
        <taxon>Postciliodesmatophora</taxon>
        <taxon>Heterotrichea</taxon>
        <taxon>Heterotrichida</taxon>
        <taxon>Blepharismidae</taxon>
        <taxon>Blepharisma</taxon>
    </lineage>
</organism>
<feature type="compositionally biased region" description="Gly residues" evidence="7">
    <location>
        <begin position="219"/>
        <end position="228"/>
    </location>
</feature>
<dbReference type="Gene3D" id="2.40.70.10">
    <property type="entry name" value="Acid Proteases"/>
    <property type="match status" value="1"/>
</dbReference>
<dbReference type="InterPro" id="IPR034164">
    <property type="entry name" value="Pepsin-like_dom"/>
</dbReference>
<dbReference type="AlphaFoldDB" id="A0AAU9IXE1"/>
<evidence type="ECO:0000256" key="5">
    <source>
        <dbReference type="PIRSR" id="PIRSR601461-2"/>
    </source>
</evidence>
<dbReference type="Pfam" id="PF00026">
    <property type="entry name" value="Asp"/>
    <property type="match status" value="1"/>
</dbReference>
<protein>
    <recommendedName>
        <fullName evidence="9">Peptidase A1 domain-containing protein</fullName>
    </recommendedName>
</protein>
<feature type="disulfide bond" evidence="5">
    <location>
        <begin position="138"/>
        <end position="171"/>
    </location>
</feature>
<dbReference type="InterPro" id="IPR001969">
    <property type="entry name" value="Aspartic_peptidase_AS"/>
</dbReference>
<evidence type="ECO:0000259" key="9">
    <source>
        <dbReference type="PROSITE" id="PS51767"/>
    </source>
</evidence>
<feature type="compositionally biased region" description="Basic and acidic residues" evidence="7">
    <location>
        <begin position="341"/>
        <end position="373"/>
    </location>
</feature>
<dbReference type="PANTHER" id="PTHR47966:SF51">
    <property type="entry name" value="BETA-SITE APP-CLEAVING ENZYME, ISOFORM A-RELATED"/>
    <property type="match status" value="1"/>
</dbReference>
<reference evidence="10" key="1">
    <citation type="submission" date="2021-09" db="EMBL/GenBank/DDBJ databases">
        <authorList>
            <consortium name="AG Swart"/>
            <person name="Singh M."/>
            <person name="Singh A."/>
            <person name="Seah K."/>
            <person name="Emmerich C."/>
        </authorList>
    </citation>
    <scope>NUCLEOTIDE SEQUENCE</scope>
    <source>
        <strain evidence="10">ATCC30299</strain>
    </source>
</reference>
<keyword evidence="11" id="KW-1185">Reference proteome</keyword>
<accession>A0AAU9IXE1</accession>
<name>A0AAU9IXE1_9CILI</name>
<keyword evidence="8" id="KW-0472">Membrane</keyword>
<dbReference type="InterPro" id="IPR033121">
    <property type="entry name" value="PEPTIDASE_A1"/>
</dbReference>
<feature type="compositionally biased region" description="Low complexity" evidence="7">
    <location>
        <begin position="229"/>
        <end position="245"/>
    </location>
</feature>
<dbReference type="PROSITE" id="PS00141">
    <property type="entry name" value="ASP_PROTEASE"/>
    <property type="match status" value="1"/>
</dbReference>
<dbReference type="Proteomes" id="UP001162131">
    <property type="component" value="Unassembled WGS sequence"/>
</dbReference>
<evidence type="ECO:0000256" key="2">
    <source>
        <dbReference type="ARBA" id="ARBA00022670"/>
    </source>
</evidence>
<dbReference type="PRINTS" id="PR00792">
    <property type="entry name" value="PEPSIN"/>
</dbReference>
<dbReference type="PANTHER" id="PTHR47966">
    <property type="entry name" value="BETA-SITE APP-CLEAVING ENZYME, ISOFORM A-RELATED"/>
    <property type="match status" value="1"/>
</dbReference>
<evidence type="ECO:0000256" key="1">
    <source>
        <dbReference type="ARBA" id="ARBA00007447"/>
    </source>
</evidence>
<gene>
    <name evidence="10" type="ORF">BSTOLATCC_MIC20661</name>
</gene>
<keyword evidence="4 6" id="KW-0378">Hydrolase</keyword>
<evidence type="ECO:0000256" key="3">
    <source>
        <dbReference type="ARBA" id="ARBA00022750"/>
    </source>
</evidence>
<feature type="region of interest" description="Disordered" evidence="7">
    <location>
        <begin position="211"/>
        <end position="250"/>
    </location>
</feature>
<evidence type="ECO:0000256" key="8">
    <source>
        <dbReference type="SAM" id="Phobius"/>
    </source>
</evidence>
<dbReference type="GO" id="GO:0006508">
    <property type="term" value="P:proteolysis"/>
    <property type="evidence" value="ECO:0007669"/>
    <property type="project" value="UniProtKB-KW"/>
</dbReference>
<dbReference type="GO" id="GO:0004190">
    <property type="term" value="F:aspartic-type endopeptidase activity"/>
    <property type="evidence" value="ECO:0007669"/>
    <property type="project" value="UniProtKB-KW"/>
</dbReference>
<feature type="compositionally biased region" description="Polar residues" evidence="7">
    <location>
        <begin position="309"/>
        <end position="319"/>
    </location>
</feature>
<feature type="transmembrane region" description="Helical" evidence="8">
    <location>
        <begin position="260"/>
        <end position="283"/>
    </location>
</feature>
<keyword evidence="8" id="KW-1133">Transmembrane helix</keyword>
<dbReference type="PROSITE" id="PS51767">
    <property type="entry name" value="PEPTIDASE_A1"/>
    <property type="match status" value="1"/>
</dbReference>
<proteinExistence type="inferred from homology"/>
<dbReference type="InterPro" id="IPR021109">
    <property type="entry name" value="Peptidase_aspartic_dom_sf"/>
</dbReference>
<dbReference type="InterPro" id="IPR001461">
    <property type="entry name" value="Aspartic_peptidase_A1"/>
</dbReference>
<keyword evidence="3 6" id="KW-0064">Aspartyl protease</keyword>
<evidence type="ECO:0000313" key="10">
    <source>
        <dbReference type="EMBL" id="CAG9318180.1"/>
    </source>
</evidence>
<dbReference type="SUPFAM" id="SSF50630">
    <property type="entry name" value="Acid proteases"/>
    <property type="match status" value="1"/>
</dbReference>
<comment type="caution">
    <text evidence="10">The sequence shown here is derived from an EMBL/GenBank/DDBJ whole genome shotgun (WGS) entry which is preliminary data.</text>
</comment>
<evidence type="ECO:0000256" key="7">
    <source>
        <dbReference type="SAM" id="MobiDB-lite"/>
    </source>
</evidence>
<keyword evidence="8" id="KW-0812">Transmembrane</keyword>
<evidence type="ECO:0000256" key="4">
    <source>
        <dbReference type="ARBA" id="ARBA00022801"/>
    </source>
</evidence>
<evidence type="ECO:0000256" key="6">
    <source>
        <dbReference type="RuleBase" id="RU000454"/>
    </source>
</evidence>
<keyword evidence="5" id="KW-1015">Disulfide bond</keyword>
<feature type="domain" description="Peptidase A1" evidence="9">
    <location>
        <begin position="1"/>
        <end position="208"/>
    </location>
</feature>
<keyword evidence="2 6" id="KW-0645">Protease</keyword>
<evidence type="ECO:0000313" key="11">
    <source>
        <dbReference type="Proteomes" id="UP001162131"/>
    </source>
</evidence>